<evidence type="ECO:0000313" key="4">
    <source>
        <dbReference type="Proteomes" id="UP000633365"/>
    </source>
</evidence>
<name>A0A934U3N5_9FIRM</name>
<dbReference type="InterPro" id="IPR039522">
    <property type="entry name" value="RING_finger_1_prok"/>
</dbReference>
<dbReference type="Pfam" id="PF14446">
    <property type="entry name" value="Prok-RING_1"/>
    <property type="match status" value="1"/>
</dbReference>
<evidence type="ECO:0000256" key="1">
    <source>
        <dbReference type="SAM" id="MobiDB-lite"/>
    </source>
</evidence>
<dbReference type="AlphaFoldDB" id="A0A934U3N5"/>
<dbReference type="EMBL" id="JAEQMG010000041">
    <property type="protein sequence ID" value="MBK6087864.1"/>
    <property type="molecule type" value="Genomic_DNA"/>
</dbReference>
<feature type="transmembrane region" description="Helical" evidence="2">
    <location>
        <begin position="196"/>
        <end position="216"/>
    </location>
</feature>
<feature type="transmembrane region" description="Helical" evidence="2">
    <location>
        <begin position="317"/>
        <end position="338"/>
    </location>
</feature>
<feature type="transmembrane region" description="Helical" evidence="2">
    <location>
        <begin position="265"/>
        <end position="283"/>
    </location>
</feature>
<keyword evidence="2" id="KW-0472">Membrane</keyword>
<evidence type="ECO:0000256" key="2">
    <source>
        <dbReference type="SAM" id="Phobius"/>
    </source>
</evidence>
<gene>
    <name evidence="3" type="ORF">JKK62_04215</name>
</gene>
<keyword evidence="4" id="KW-1185">Reference proteome</keyword>
<organism evidence="3 4">
    <name type="scientific">Ruminococcus difficilis</name>
    <dbReference type="NCBI Taxonomy" id="2763069"/>
    <lineage>
        <taxon>Bacteria</taxon>
        <taxon>Bacillati</taxon>
        <taxon>Bacillota</taxon>
        <taxon>Clostridia</taxon>
        <taxon>Eubacteriales</taxon>
        <taxon>Oscillospiraceae</taxon>
        <taxon>Ruminococcus</taxon>
    </lineage>
</organism>
<reference evidence="3" key="1">
    <citation type="submission" date="2021-01" db="EMBL/GenBank/DDBJ databases">
        <title>Genome public.</title>
        <authorList>
            <person name="Liu C."/>
            <person name="Sun Q."/>
        </authorList>
    </citation>
    <scope>NUCLEOTIDE SEQUENCE</scope>
    <source>
        <strain evidence="3">M6</strain>
    </source>
</reference>
<dbReference type="Proteomes" id="UP000633365">
    <property type="component" value="Unassembled WGS sequence"/>
</dbReference>
<comment type="caution">
    <text evidence="3">The sequence shown here is derived from an EMBL/GenBank/DDBJ whole genome shotgun (WGS) entry which is preliminary data.</text>
</comment>
<protein>
    <submittedName>
        <fullName evidence="3">DUF2628 domain-containing protein</fullName>
    </submittedName>
</protein>
<accession>A0A934U3N5</accession>
<feature type="region of interest" description="Disordered" evidence="1">
    <location>
        <begin position="94"/>
        <end position="116"/>
    </location>
</feature>
<dbReference type="RefSeq" id="WP_186833364.1">
    <property type="nucleotide sequence ID" value="NZ_JAEQMG010000041.1"/>
</dbReference>
<evidence type="ECO:0000313" key="3">
    <source>
        <dbReference type="EMBL" id="MBK6087864.1"/>
    </source>
</evidence>
<proteinExistence type="predicted"/>
<sequence>MDYIGKKCPVCQKYFHADDDVVVCPDCGTPHHRECYESLGHCSNENLHDQGYDYQEDKENTAETDGMKICPSCGHANDNSHFFCGQCGAPLSPGQAPRQQQAPPQGAGIPFGQQQNPQGGNTAFNMPFMDPLAGVDSNTDFGDGITAGETAKYVKQNTPYFIRVFHNIKTMNKSKFNFAAALFTGGYLLYRKMYKIGAVFAFIQLALMAVESYLTIAYSSLYTEFLNAYSQSLSSGNLTGGITEYMQGLDAMQILVLYLPTLVEAARIVMMIVFGICTNRMYFKHCKKQIKKIKENATLGENPETVLQTKGGVNTGLAISLMITYLVIMYLPNIIIGFM</sequence>
<keyword evidence="2" id="KW-1133">Transmembrane helix</keyword>
<keyword evidence="2" id="KW-0812">Transmembrane</keyword>